<organism evidence="1 2">
    <name type="scientific">Symbiodinium necroappetens</name>
    <dbReference type="NCBI Taxonomy" id="1628268"/>
    <lineage>
        <taxon>Eukaryota</taxon>
        <taxon>Sar</taxon>
        <taxon>Alveolata</taxon>
        <taxon>Dinophyceae</taxon>
        <taxon>Suessiales</taxon>
        <taxon>Symbiodiniaceae</taxon>
        <taxon>Symbiodinium</taxon>
    </lineage>
</organism>
<dbReference type="OrthoDB" id="10299777at2759"/>
<accession>A0A813BVI1</accession>
<comment type="caution">
    <text evidence="1">The sequence shown here is derived from an EMBL/GenBank/DDBJ whole genome shotgun (WGS) entry which is preliminary data.</text>
</comment>
<protein>
    <submittedName>
        <fullName evidence="1">Uncharacterized protein</fullName>
    </submittedName>
</protein>
<name>A0A813BVI1_9DINO</name>
<dbReference type="AlphaFoldDB" id="A0A813BVI1"/>
<sequence length="72" mass="7641">DDVVVRTATEDAVDCAQNKCPPGIQTYITLGTASDPPLCWSCSPSPVLTSTPRQARCSYQVGNFQTAVTLPP</sequence>
<gene>
    <name evidence="1" type="ORF">SNEC2469_LOCUS32111</name>
</gene>
<proteinExistence type="predicted"/>
<dbReference type="EMBL" id="CAJNJA010080084">
    <property type="protein sequence ID" value="CAE7926646.1"/>
    <property type="molecule type" value="Genomic_DNA"/>
</dbReference>
<reference evidence="1" key="1">
    <citation type="submission" date="2021-02" db="EMBL/GenBank/DDBJ databases">
        <authorList>
            <person name="Dougan E. K."/>
            <person name="Rhodes N."/>
            <person name="Thang M."/>
            <person name="Chan C."/>
        </authorList>
    </citation>
    <scope>NUCLEOTIDE SEQUENCE</scope>
</reference>
<feature type="non-terminal residue" evidence="1">
    <location>
        <position position="1"/>
    </location>
</feature>
<dbReference type="Proteomes" id="UP000601435">
    <property type="component" value="Unassembled WGS sequence"/>
</dbReference>
<evidence type="ECO:0000313" key="1">
    <source>
        <dbReference type="EMBL" id="CAE7926646.1"/>
    </source>
</evidence>
<keyword evidence="2" id="KW-1185">Reference proteome</keyword>
<evidence type="ECO:0000313" key="2">
    <source>
        <dbReference type="Proteomes" id="UP000601435"/>
    </source>
</evidence>